<proteinExistence type="inferred from homology"/>
<protein>
    <recommendedName>
        <fullName evidence="4 5">Pyrroline-5-carboxylate reductase</fullName>
        <shortName evidence="4">P5C reductase</shortName>
        <shortName evidence="4">P5CR</shortName>
        <ecNumber evidence="4 5">1.5.1.2</ecNumber>
    </recommendedName>
    <alternativeName>
        <fullName evidence="4">PCA reductase</fullName>
    </alternativeName>
</protein>
<comment type="function">
    <text evidence="4">Catalyzes the reduction of 1-pyrroline-5-carboxylate (PCA) to L-proline.</text>
</comment>
<dbReference type="PANTHER" id="PTHR11645">
    <property type="entry name" value="PYRROLINE-5-CARBOXYLATE REDUCTASE"/>
    <property type="match status" value="1"/>
</dbReference>
<dbReference type="InterPro" id="IPR028939">
    <property type="entry name" value="P5C_Rdtase_cat_N"/>
</dbReference>
<dbReference type="SUPFAM" id="SSF48179">
    <property type="entry name" value="6-phosphogluconate dehydrogenase C-terminal domain-like"/>
    <property type="match status" value="1"/>
</dbReference>
<dbReference type="NCBIfam" id="TIGR00112">
    <property type="entry name" value="proC"/>
    <property type="match status" value="1"/>
</dbReference>
<keyword evidence="3 4" id="KW-0560">Oxidoreductase</keyword>
<dbReference type="Pfam" id="PF14748">
    <property type="entry name" value="P5CR_dimer"/>
    <property type="match status" value="1"/>
</dbReference>
<keyword evidence="2 4" id="KW-0521">NADP</keyword>
<dbReference type="AlphaFoldDB" id="A0A2X0QXE3"/>
<evidence type="ECO:0000256" key="4">
    <source>
        <dbReference type="HAMAP-Rule" id="MF_01925"/>
    </source>
</evidence>
<organism evidence="9">
    <name type="scientific">Candidatus Nitrotoga fabula</name>
    <dbReference type="NCBI Taxonomy" id="2182327"/>
    <lineage>
        <taxon>Bacteria</taxon>
        <taxon>Pseudomonadati</taxon>
        <taxon>Pseudomonadota</taxon>
        <taxon>Betaproteobacteria</taxon>
        <taxon>Nitrosomonadales</taxon>
        <taxon>Gallionellaceae</taxon>
        <taxon>Candidatus Nitrotoga</taxon>
    </lineage>
</organism>
<dbReference type="Gene3D" id="1.10.3730.10">
    <property type="entry name" value="ProC C-terminal domain-like"/>
    <property type="match status" value="1"/>
</dbReference>
<dbReference type="EC" id="1.5.1.2" evidence="4 5"/>
<dbReference type="Gene3D" id="3.40.50.720">
    <property type="entry name" value="NAD(P)-binding Rossmann-like Domain"/>
    <property type="match status" value="1"/>
</dbReference>
<dbReference type="GO" id="GO:0005737">
    <property type="term" value="C:cytoplasm"/>
    <property type="evidence" value="ECO:0007669"/>
    <property type="project" value="UniProtKB-SubCell"/>
</dbReference>
<dbReference type="UniPathway" id="UPA00098">
    <property type="reaction ID" value="UER00361"/>
</dbReference>
<reference evidence="9" key="1">
    <citation type="submission" date="2018-05" db="EMBL/GenBank/DDBJ databases">
        <authorList>
            <person name="Lanie J.A."/>
            <person name="Ng W.-L."/>
            <person name="Kazmierczak K.M."/>
            <person name="Andrzejewski T.M."/>
            <person name="Davidsen T.M."/>
            <person name="Wayne K.J."/>
            <person name="Tettelin H."/>
            <person name="Glass J.I."/>
            <person name="Rusch D."/>
            <person name="Podicherti R."/>
            <person name="Tsui H.-C.T."/>
            <person name="Winkler M.E."/>
        </authorList>
    </citation>
    <scope>NUCLEOTIDE SEQUENCE</scope>
    <source>
        <strain evidence="9">KNB</strain>
    </source>
</reference>
<keyword evidence="4" id="KW-0963">Cytoplasm</keyword>
<dbReference type="HAMAP" id="MF_01925">
    <property type="entry name" value="P5C_reductase"/>
    <property type="match status" value="1"/>
</dbReference>
<evidence type="ECO:0000259" key="8">
    <source>
        <dbReference type="Pfam" id="PF14748"/>
    </source>
</evidence>
<comment type="catalytic activity">
    <reaction evidence="4">
        <text>L-proline + NAD(+) = (S)-1-pyrroline-5-carboxylate + NADH + 2 H(+)</text>
        <dbReference type="Rhea" id="RHEA:14105"/>
        <dbReference type="ChEBI" id="CHEBI:15378"/>
        <dbReference type="ChEBI" id="CHEBI:17388"/>
        <dbReference type="ChEBI" id="CHEBI:57540"/>
        <dbReference type="ChEBI" id="CHEBI:57945"/>
        <dbReference type="ChEBI" id="CHEBI:60039"/>
        <dbReference type="EC" id="1.5.1.2"/>
    </reaction>
</comment>
<dbReference type="SUPFAM" id="SSF51735">
    <property type="entry name" value="NAD(P)-binding Rossmann-fold domains"/>
    <property type="match status" value="1"/>
</dbReference>
<evidence type="ECO:0000259" key="7">
    <source>
        <dbReference type="Pfam" id="PF03807"/>
    </source>
</evidence>
<dbReference type="EMBL" id="LS423452">
    <property type="protein sequence ID" value="SPS06903.1"/>
    <property type="molecule type" value="Genomic_DNA"/>
</dbReference>
<keyword evidence="4" id="KW-0641">Proline biosynthesis</keyword>
<comment type="similarity">
    <text evidence="1 4">Belongs to the pyrroline-5-carboxylate reductase family.</text>
</comment>
<feature type="domain" description="Pyrroline-5-carboxylate reductase catalytic N-terminal" evidence="7">
    <location>
        <begin position="3"/>
        <end position="95"/>
    </location>
</feature>
<sequence length="271" mass="28944">MMVCFVGGGNMASALIGGMLKQGFNATQICVVEINISSHAKLQHEFGVRVVTGLKEGIAGSNVIILAVKPQQLHEVAANLTPLLSGQLLISIAAGIRATDLALWLDTQNIVRAMPNTPAMIQTGITGLYALPQVNTELRNTAQKILAAVGSTIWLENETMMDGLTAISGSGPAYVFYFIEALQQAAVELGFDHETARHLALHTFIGASKLADASSDDVRILRERVTSKNGTTEQAIRTMENHSVKKHIIEAVNAAARRSKEIGDELGSSQC</sequence>
<dbReference type="PIRSF" id="PIRSF000193">
    <property type="entry name" value="Pyrrol-5-carb_rd"/>
    <property type="match status" value="1"/>
</dbReference>
<dbReference type="GO" id="GO:0055129">
    <property type="term" value="P:L-proline biosynthetic process"/>
    <property type="evidence" value="ECO:0007669"/>
    <property type="project" value="UniProtKB-UniRule"/>
</dbReference>
<dbReference type="GO" id="GO:0004735">
    <property type="term" value="F:pyrroline-5-carboxylate reductase activity"/>
    <property type="evidence" value="ECO:0007669"/>
    <property type="project" value="UniProtKB-UniRule"/>
</dbReference>
<name>A0A2X0QXE3_9PROT</name>
<evidence type="ECO:0000313" key="9">
    <source>
        <dbReference type="EMBL" id="SPS06903.1"/>
    </source>
</evidence>
<dbReference type="Pfam" id="PF03807">
    <property type="entry name" value="F420_oxidored"/>
    <property type="match status" value="1"/>
</dbReference>
<feature type="domain" description="Pyrroline-5-carboxylate reductase dimerisation" evidence="8">
    <location>
        <begin position="158"/>
        <end position="261"/>
    </location>
</feature>
<accession>A0A2X0QXE3</accession>
<feature type="binding site" evidence="6">
    <location>
        <begin position="67"/>
        <end position="70"/>
    </location>
    <ligand>
        <name>NADP(+)</name>
        <dbReference type="ChEBI" id="CHEBI:58349"/>
    </ligand>
</feature>
<evidence type="ECO:0000256" key="5">
    <source>
        <dbReference type="NCBIfam" id="TIGR00112"/>
    </source>
</evidence>
<keyword evidence="4" id="KW-0028">Amino-acid biosynthesis</keyword>
<evidence type="ECO:0000256" key="6">
    <source>
        <dbReference type="PIRSR" id="PIRSR000193-1"/>
    </source>
</evidence>
<comment type="subcellular location">
    <subcellularLocation>
        <location evidence="4">Cytoplasm</location>
    </subcellularLocation>
</comment>
<comment type="pathway">
    <text evidence="4">Amino-acid biosynthesis; L-proline biosynthesis; L-proline from L-glutamate 5-semialdehyde: step 1/1.</text>
</comment>
<dbReference type="InterPro" id="IPR000304">
    <property type="entry name" value="Pyrroline-COOH_reductase"/>
</dbReference>
<evidence type="ECO:0000256" key="3">
    <source>
        <dbReference type="ARBA" id="ARBA00023002"/>
    </source>
</evidence>
<evidence type="ECO:0000256" key="1">
    <source>
        <dbReference type="ARBA" id="ARBA00005525"/>
    </source>
</evidence>
<dbReference type="InterPro" id="IPR008927">
    <property type="entry name" value="6-PGluconate_DH-like_C_sf"/>
</dbReference>
<dbReference type="FunFam" id="1.10.3730.10:FF:000001">
    <property type="entry name" value="Pyrroline-5-carboxylate reductase"/>
    <property type="match status" value="1"/>
</dbReference>
<dbReference type="InterPro" id="IPR036291">
    <property type="entry name" value="NAD(P)-bd_dom_sf"/>
</dbReference>
<comment type="catalytic activity">
    <reaction evidence="4">
        <text>L-proline + NADP(+) = (S)-1-pyrroline-5-carboxylate + NADPH + 2 H(+)</text>
        <dbReference type="Rhea" id="RHEA:14109"/>
        <dbReference type="ChEBI" id="CHEBI:15378"/>
        <dbReference type="ChEBI" id="CHEBI:17388"/>
        <dbReference type="ChEBI" id="CHEBI:57783"/>
        <dbReference type="ChEBI" id="CHEBI:58349"/>
        <dbReference type="ChEBI" id="CHEBI:60039"/>
        <dbReference type="EC" id="1.5.1.2"/>
    </reaction>
</comment>
<dbReference type="InterPro" id="IPR029036">
    <property type="entry name" value="P5CR_dimer"/>
</dbReference>
<dbReference type="PANTHER" id="PTHR11645:SF0">
    <property type="entry name" value="PYRROLINE-5-CARBOXYLATE REDUCTASE 3"/>
    <property type="match status" value="1"/>
</dbReference>
<gene>
    <name evidence="4 9" type="primary">proC</name>
    <name evidence="9" type="ORF">NITFAB_2500</name>
</gene>
<evidence type="ECO:0000256" key="2">
    <source>
        <dbReference type="ARBA" id="ARBA00022857"/>
    </source>
</evidence>